<evidence type="ECO:0000256" key="7">
    <source>
        <dbReference type="ARBA" id="ARBA00022777"/>
    </source>
</evidence>
<evidence type="ECO:0000256" key="1">
    <source>
        <dbReference type="ARBA" id="ARBA00005051"/>
    </source>
</evidence>
<evidence type="ECO:0000256" key="11">
    <source>
        <dbReference type="ARBA" id="ARBA00029766"/>
    </source>
</evidence>
<comment type="function">
    <text evidence="10">Catalyzes the transfer of pyrophosphate from adenosine triphosphate (ATP) to 6-hydroxymethyl-7,8-dihydropterin, an enzymatic step in folate biosynthesis pathway.</text>
</comment>
<dbReference type="Pfam" id="PF01288">
    <property type="entry name" value="HPPK"/>
    <property type="match status" value="1"/>
</dbReference>
<dbReference type="InterPro" id="IPR000550">
    <property type="entry name" value="Hppk"/>
</dbReference>
<dbReference type="NCBIfam" id="TIGR01498">
    <property type="entry name" value="folK"/>
    <property type="match status" value="1"/>
</dbReference>
<dbReference type="GO" id="GO:0003848">
    <property type="term" value="F:2-amino-4-hydroxy-6-hydroxymethyldihydropteridine diphosphokinase activity"/>
    <property type="evidence" value="ECO:0007669"/>
    <property type="project" value="UniProtKB-EC"/>
</dbReference>
<comment type="similarity">
    <text evidence="2">Belongs to the HPPK family.</text>
</comment>
<keyword evidence="6" id="KW-0547">Nucleotide-binding</keyword>
<evidence type="ECO:0000256" key="12">
    <source>
        <dbReference type="ARBA" id="ARBA00033413"/>
    </source>
</evidence>
<comment type="pathway">
    <text evidence="1">Cofactor biosynthesis; tetrahydrofolate biosynthesis; 2-amino-4-hydroxy-6-hydroxymethyl-7,8-dihydropteridine diphosphate from 7,8-dihydroneopterin triphosphate: step 4/4.</text>
</comment>
<dbReference type="EC" id="2.7.6.3" evidence="3"/>
<organism evidence="14 15">
    <name type="scientific">Luteibacter flocculans</name>
    <dbReference type="NCBI Taxonomy" id="2780091"/>
    <lineage>
        <taxon>Bacteria</taxon>
        <taxon>Pseudomonadati</taxon>
        <taxon>Pseudomonadota</taxon>
        <taxon>Gammaproteobacteria</taxon>
        <taxon>Lysobacterales</taxon>
        <taxon>Rhodanobacteraceae</taxon>
        <taxon>Luteibacter</taxon>
    </lineage>
</organism>
<keyword evidence="5 14" id="KW-0808">Transferase</keyword>
<evidence type="ECO:0000259" key="13">
    <source>
        <dbReference type="PROSITE" id="PS00794"/>
    </source>
</evidence>
<evidence type="ECO:0000256" key="6">
    <source>
        <dbReference type="ARBA" id="ARBA00022741"/>
    </source>
</evidence>
<gene>
    <name evidence="14" type="primary">folK</name>
    <name evidence="14" type="ORF">IM816_01725</name>
</gene>
<keyword evidence="15" id="KW-1185">Reference proteome</keyword>
<evidence type="ECO:0000256" key="5">
    <source>
        <dbReference type="ARBA" id="ARBA00022679"/>
    </source>
</evidence>
<evidence type="ECO:0000256" key="2">
    <source>
        <dbReference type="ARBA" id="ARBA00005810"/>
    </source>
</evidence>
<evidence type="ECO:0000256" key="4">
    <source>
        <dbReference type="ARBA" id="ARBA00016218"/>
    </source>
</evidence>
<dbReference type="Proteomes" id="UP001056681">
    <property type="component" value="Chromosome"/>
</dbReference>
<evidence type="ECO:0000256" key="9">
    <source>
        <dbReference type="ARBA" id="ARBA00022909"/>
    </source>
</evidence>
<feature type="domain" description="7,8-dihydro-6-hydroxymethylpterin-pyrophosphokinase" evidence="13">
    <location>
        <begin position="85"/>
        <end position="96"/>
    </location>
</feature>
<evidence type="ECO:0000313" key="15">
    <source>
        <dbReference type="Proteomes" id="UP001056681"/>
    </source>
</evidence>
<dbReference type="Gene3D" id="3.30.70.560">
    <property type="entry name" value="7,8-Dihydro-6-hydroxymethylpterin-pyrophosphokinase HPPK"/>
    <property type="match status" value="1"/>
</dbReference>
<dbReference type="PANTHER" id="PTHR43071:SF1">
    <property type="entry name" value="2-AMINO-4-HYDROXY-6-HYDROXYMETHYLDIHYDROPTERIDINE PYROPHOSPHOKINASE"/>
    <property type="match status" value="1"/>
</dbReference>
<dbReference type="EMBL" id="CP063231">
    <property type="protein sequence ID" value="URL58863.1"/>
    <property type="molecule type" value="Genomic_DNA"/>
</dbReference>
<evidence type="ECO:0000256" key="3">
    <source>
        <dbReference type="ARBA" id="ARBA00013253"/>
    </source>
</evidence>
<sequence length="174" mass="18873">MGRAYLSLGSNLDAEHWLGLAVAELRARFGPLDVSPVYRSAAVGFDGPDFLNLAVAMESDLAPEALNDWLHALEDRHGRVRGGDRYASRTLDVDIVLYDDLVLSGAGHLQIPRAELRHAFVLKPLADIAPDLRHPVDGRTMAQLWEAFPKESEPLVVDEPCTLALAGRASSPGA</sequence>
<evidence type="ECO:0000256" key="10">
    <source>
        <dbReference type="ARBA" id="ARBA00029409"/>
    </source>
</evidence>
<dbReference type="RefSeq" id="WP_250339541.1">
    <property type="nucleotide sequence ID" value="NZ_CP063231.1"/>
</dbReference>
<dbReference type="InterPro" id="IPR035907">
    <property type="entry name" value="Hppk_sf"/>
</dbReference>
<evidence type="ECO:0000313" key="14">
    <source>
        <dbReference type="EMBL" id="URL58863.1"/>
    </source>
</evidence>
<keyword evidence="9" id="KW-0289">Folate biosynthesis</keyword>
<name>A0ABY4T1N3_9GAMM</name>
<keyword evidence="8" id="KW-0067">ATP-binding</keyword>
<protein>
    <recommendedName>
        <fullName evidence="4">2-amino-4-hydroxy-6-hydroxymethyldihydropteridine pyrophosphokinase</fullName>
        <ecNumber evidence="3">2.7.6.3</ecNumber>
    </recommendedName>
    <alternativeName>
        <fullName evidence="11">6-hydroxymethyl-7,8-dihydropterin pyrophosphokinase</fullName>
    </alternativeName>
    <alternativeName>
        <fullName evidence="12">7,8-dihydro-6-hydroxymethylpterin-pyrophosphokinase</fullName>
    </alternativeName>
</protein>
<evidence type="ECO:0000256" key="8">
    <source>
        <dbReference type="ARBA" id="ARBA00022840"/>
    </source>
</evidence>
<keyword evidence="7" id="KW-0418">Kinase</keyword>
<dbReference type="PROSITE" id="PS00794">
    <property type="entry name" value="HPPK"/>
    <property type="match status" value="1"/>
</dbReference>
<proteinExistence type="inferred from homology"/>
<dbReference type="SUPFAM" id="SSF55083">
    <property type="entry name" value="6-hydroxymethyl-7,8-dihydropterin pyrophosphokinase, HPPK"/>
    <property type="match status" value="1"/>
</dbReference>
<reference evidence="14" key="1">
    <citation type="submission" date="2020-10" db="EMBL/GenBank/DDBJ databases">
        <title>Whole-genome sequence of Luteibacter sp. EIF3.</title>
        <authorList>
            <person name="Friedrich I."/>
            <person name="Hertel R."/>
            <person name="Daniel R."/>
        </authorList>
    </citation>
    <scope>NUCLEOTIDE SEQUENCE</scope>
    <source>
        <strain evidence="14">EIF3</strain>
    </source>
</reference>
<dbReference type="PANTHER" id="PTHR43071">
    <property type="entry name" value="2-AMINO-4-HYDROXY-6-HYDROXYMETHYLDIHYDROPTERIDINE PYROPHOSPHOKINASE"/>
    <property type="match status" value="1"/>
</dbReference>
<accession>A0ABY4T1N3</accession>